<evidence type="ECO:0000313" key="2">
    <source>
        <dbReference type="Proteomes" id="UP001243375"/>
    </source>
</evidence>
<evidence type="ECO:0000313" key="1">
    <source>
        <dbReference type="EMBL" id="KAJ9116449.1"/>
    </source>
</evidence>
<proteinExistence type="predicted"/>
<reference evidence="1" key="1">
    <citation type="submission" date="2023-04" db="EMBL/GenBank/DDBJ databases">
        <title>Draft Genome sequencing of Naganishia species isolated from polar environments using Oxford Nanopore Technology.</title>
        <authorList>
            <person name="Leo P."/>
            <person name="Venkateswaran K."/>
        </authorList>
    </citation>
    <scope>NUCLEOTIDE SEQUENCE</scope>
    <source>
        <strain evidence="1">MNA-CCFEE 5425</strain>
    </source>
</reference>
<accession>A0ACC2WZ52</accession>
<organism evidence="1 2">
    <name type="scientific">Naganishia vaughanmartiniae</name>
    <dbReference type="NCBI Taxonomy" id="1424756"/>
    <lineage>
        <taxon>Eukaryota</taxon>
        <taxon>Fungi</taxon>
        <taxon>Dikarya</taxon>
        <taxon>Basidiomycota</taxon>
        <taxon>Agaricomycotina</taxon>
        <taxon>Tremellomycetes</taxon>
        <taxon>Filobasidiales</taxon>
        <taxon>Filobasidiaceae</taxon>
        <taxon>Naganishia</taxon>
    </lineage>
</organism>
<gene>
    <name evidence="1" type="ORF">QFC22_004891</name>
</gene>
<dbReference type="EMBL" id="JASBWU010000014">
    <property type="protein sequence ID" value="KAJ9116449.1"/>
    <property type="molecule type" value="Genomic_DNA"/>
</dbReference>
<keyword evidence="2" id="KW-1185">Reference proteome</keyword>
<sequence>MSLSVDDQLHNTQQMLADINLTATSSEDNKDRKTPTLLTLPLELLGDIAIVVRELDLESLASLNVCSKRLYRISLPILWKEVIWRNNTWNNVQSQGSNPSGWQFVEYIYFTGDTPWFWEGLVSTLPAEERELGSEVLVNSRWPALRAVFRTETWIDVEVPKSVWITLRSISDNPSQAGSPLSHIIKHTYKAWNLSHPTPHLNPTFVCPYQVMDYGAVKAHSLEGDSTKGSDNQEKPAAPNPSSTIVASTAMQQFDSTLDAAMQVDAFPLKRRLEIHLLSNPLKTDQYSRLTRADIIWDLFQQLRRHFAPSSLSLGIPAFYLLQVLPWLMIAGSTDEHVQVQPPSPPPYVVEVGVRAPHSFPDLLSDVCKMQQYMEWLFDLISFKSNKDVTVILPLRLEVTTSYHPTLPRPSRMHAVIDLKSAETRKVALLSNYYPGGSDTKGYRDGQQMTSSELAAWKNQMQFSDSQVTHAARSDYRENEEDDTAEGD</sequence>
<name>A0ACC2WZ52_9TREE</name>
<dbReference type="Proteomes" id="UP001243375">
    <property type="component" value="Unassembled WGS sequence"/>
</dbReference>
<comment type="caution">
    <text evidence="1">The sequence shown here is derived from an EMBL/GenBank/DDBJ whole genome shotgun (WGS) entry which is preliminary data.</text>
</comment>
<protein>
    <submittedName>
        <fullName evidence="1">Uncharacterized protein</fullName>
    </submittedName>
</protein>